<dbReference type="Gene3D" id="1.10.1200.10">
    <property type="entry name" value="ACP-like"/>
    <property type="match status" value="1"/>
</dbReference>
<feature type="domain" description="Carrier" evidence="3">
    <location>
        <begin position="199"/>
        <end position="275"/>
    </location>
</feature>
<dbReference type="PROSITE" id="PS50075">
    <property type="entry name" value="CARRIER"/>
    <property type="match status" value="1"/>
</dbReference>
<dbReference type="PANTHER" id="PTHR43775">
    <property type="entry name" value="FATTY ACID SYNTHASE"/>
    <property type="match status" value="1"/>
</dbReference>
<protein>
    <submittedName>
        <fullName evidence="4">KR-domain-containing protein</fullName>
    </submittedName>
</protein>
<sequence>MACHSARNVVVIGRSGYDDPRSQAVLKDLAAEGCHVDLVRGDVAKVEDPVGGMVQDAMVLRDKPFETMTLKEYHGAIISKLEFFTMLSSISGLTGQPAQANYAAANVFLDNFAYYMRGLGLKGDIVDLGLIEDVGYMAEHFNLITALDTSAWTPINESICHKIVQFSIMQQEDTPINQSSYRKIQALLKTIKTGADVHVALTLAFDVANKQFMTTLCVDEPLEPARPLSAYGLDSLAVVEFRNWFRVQLEADLTTLQVTSAPSLLSLAEKIVVKIQAANVAK</sequence>
<name>A0A6A6AFA2_9PLEO</name>
<evidence type="ECO:0000313" key="4">
    <source>
        <dbReference type="EMBL" id="KAF2129624.1"/>
    </source>
</evidence>
<evidence type="ECO:0000256" key="2">
    <source>
        <dbReference type="ARBA" id="ARBA00022553"/>
    </source>
</evidence>
<evidence type="ECO:0000259" key="3">
    <source>
        <dbReference type="PROSITE" id="PS50075"/>
    </source>
</evidence>
<dbReference type="InterPro" id="IPR057326">
    <property type="entry name" value="KR_dom"/>
</dbReference>
<dbReference type="Proteomes" id="UP000799771">
    <property type="component" value="Unassembled WGS sequence"/>
</dbReference>
<dbReference type="Pfam" id="PF00550">
    <property type="entry name" value="PP-binding"/>
    <property type="match status" value="1"/>
</dbReference>
<dbReference type="SUPFAM" id="SSF51735">
    <property type="entry name" value="NAD(P)-binding Rossmann-fold domains"/>
    <property type="match status" value="1"/>
</dbReference>
<dbReference type="RefSeq" id="XP_033524013.1">
    <property type="nucleotide sequence ID" value="XM_033669626.1"/>
</dbReference>
<accession>A0A6A6AFA2</accession>
<dbReference type="GO" id="GO:0031177">
    <property type="term" value="F:phosphopantetheine binding"/>
    <property type="evidence" value="ECO:0007669"/>
    <property type="project" value="InterPro"/>
</dbReference>
<dbReference type="GO" id="GO:0044550">
    <property type="term" value="P:secondary metabolite biosynthetic process"/>
    <property type="evidence" value="ECO:0007669"/>
    <property type="project" value="TreeGrafter"/>
</dbReference>
<dbReference type="Pfam" id="PF08659">
    <property type="entry name" value="KR"/>
    <property type="match status" value="1"/>
</dbReference>
<dbReference type="SUPFAM" id="SSF47336">
    <property type="entry name" value="ACP-like"/>
    <property type="match status" value="1"/>
</dbReference>
<dbReference type="InterPro" id="IPR036291">
    <property type="entry name" value="NAD(P)-bd_dom_sf"/>
</dbReference>
<dbReference type="SMART" id="SM00822">
    <property type="entry name" value="PKS_KR"/>
    <property type="match status" value="1"/>
</dbReference>
<dbReference type="InterPro" id="IPR009081">
    <property type="entry name" value="PP-bd_ACP"/>
</dbReference>
<gene>
    <name evidence="4" type="ORF">P153DRAFT_376049</name>
</gene>
<dbReference type="Gene3D" id="3.40.50.720">
    <property type="entry name" value="NAD(P)-binding Rossmann-like Domain"/>
    <property type="match status" value="1"/>
</dbReference>
<organism evidence="4 5">
    <name type="scientific">Dothidotthia symphoricarpi CBS 119687</name>
    <dbReference type="NCBI Taxonomy" id="1392245"/>
    <lineage>
        <taxon>Eukaryota</taxon>
        <taxon>Fungi</taxon>
        <taxon>Dikarya</taxon>
        <taxon>Ascomycota</taxon>
        <taxon>Pezizomycotina</taxon>
        <taxon>Dothideomycetes</taxon>
        <taxon>Pleosporomycetidae</taxon>
        <taxon>Pleosporales</taxon>
        <taxon>Dothidotthiaceae</taxon>
        <taxon>Dothidotthia</taxon>
    </lineage>
</organism>
<dbReference type="InterPro" id="IPR050091">
    <property type="entry name" value="PKS_NRPS_Biosynth_Enz"/>
</dbReference>
<proteinExistence type="predicted"/>
<keyword evidence="1" id="KW-0596">Phosphopantetheine</keyword>
<dbReference type="EMBL" id="ML977506">
    <property type="protein sequence ID" value="KAF2129624.1"/>
    <property type="molecule type" value="Genomic_DNA"/>
</dbReference>
<dbReference type="OrthoDB" id="3797266at2759"/>
<dbReference type="InterPro" id="IPR020806">
    <property type="entry name" value="PKS_PP-bd"/>
</dbReference>
<dbReference type="InterPro" id="IPR013968">
    <property type="entry name" value="PKS_KR"/>
</dbReference>
<reference evidence="4" key="1">
    <citation type="journal article" date="2020" name="Stud. Mycol.">
        <title>101 Dothideomycetes genomes: a test case for predicting lifestyles and emergence of pathogens.</title>
        <authorList>
            <person name="Haridas S."/>
            <person name="Albert R."/>
            <person name="Binder M."/>
            <person name="Bloem J."/>
            <person name="Labutti K."/>
            <person name="Salamov A."/>
            <person name="Andreopoulos B."/>
            <person name="Baker S."/>
            <person name="Barry K."/>
            <person name="Bills G."/>
            <person name="Bluhm B."/>
            <person name="Cannon C."/>
            <person name="Castanera R."/>
            <person name="Culley D."/>
            <person name="Daum C."/>
            <person name="Ezra D."/>
            <person name="Gonzalez J."/>
            <person name="Henrissat B."/>
            <person name="Kuo A."/>
            <person name="Liang C."/>
            <person name="Lipzen A."/>
            <person name="Lutzoni F."/>
            <person name="Magnuson J."/>
            <person name="Mondo S."/>
            <person name="Nolan M."/>
            <person name="Ohm R."/>
            <person name="Pangilinan J."/>
            <person name="Park H.-J."/>
            <person name="Ramirez L."/>
            <person name="Alfaro M."/>
            <person name="Sun H."/>
            <person name="Tritt A."/>
            <person name="Yoshinaga Y."/>
            <person name="Zwiers L.-H."/>
            <person name="Turgeon B."/>
            <person name="Goodwin S."/>
            <person name="Spatafora J."/>
            <person name="Crous P."/>
            <person name="Grigoriev I."/>
        </authorList>
    </citation>
    <scope>NUCLEOTIDE SEQUENCE</scope>
    <source>
        <strain evidence="4">CBS 119687</strain>
    </source>
</reference>
<dbReference type="InterPro" id="IPR036736">
    <property type="entry name" value="ACP-like_sf"/>
</dbReference>
<evidence type="ECO:0000256" key="1">
    <source>
        <dbReference type="ARBA" id="ARBA00022450"/>
    </source>
</evidence>
<evidence type="ECO:0000313" key="5">
    <source>
        <dbReference type="Proteomes" id="UP000799771"/>
    </source>
</evidence>
<dbReference type="GO" id="GO:0006633">
    <property type="term" value="P:fatty acid biosynthetic process"/>
    <property type="evidence" value="ECO:0007669"/>
    <property type="project" value="TreeGrafter"/>
</dbReference>
<dbReference type="PANTHER" id="PTHR43775:SF18">
    <property type="entry name" value="ENZYME, PUTATIVE (JCVI)-RELATED"/>
    <property type="match status" value="1"/>
</dbReference>
<keyword evidence="2" id="KW-0597">Phosphoprotein</keyword>
<dbReference type="SMART" id="SM00823">
    <property type="entry name" value="PKS_PP"/>
    <property type="match status" value="1"/>
</dbReference>
<dbReference type="GO" id="GO:0004312">
    <property type="term" value="F:fatty acid synthase activity"/>
    <property type="evidence" value="ECO:0007669"/>
    <property type="project" value="TreeGrafter"/>
</dbReference>
<keyword evidence="5" id="KW-1185">Reference proteome</keyword>
<dbReference type="GeneID" id="54410058"/>
<dbReference type="AlphaFoldDB" id="A0A6A6AFA2"/>